<evidence type="ECO:0000256" key="2">
    <source>
        <dbReference type="SAM" id="SignalP"/>
    </source>
</evidence>
<reference evidence="3" key="1">
    <citation type="journal article" date="2018" name="Int. J. Syst. Evol. Microbiol.">
        <title>Neptunicella marina gen. nov., sp. nov., isolated from surface seawater.</title>
        <authorList>
            <person name="Liu X."/>
            <person name="Lai Q."/>
            <person name="Du Y."/>
            <person name="Zhang X."/>
            <person name="Liu Z."/>
            <person name="Sun F."/>
            <person name="Shao Z."/>
        </authorList>
    </citation>
    <scope>NUCLEOTIDE SEQUENCE</scope>
    <source>
        <strain evidence="3">S27-2</strain>
    </source>
</reference>
<feature type="compositionally biased region" description="Acidic residues" evidence="1">
    <location>
        <begin position="113"/>
        <end position="123"/>
    </location>
</feature>
<evidence type="ECO:0000313" key="4">
    <source>
        <dbReference type="Proteomes" id="UP000601768"/>
    </source>
</evidence>
<keyword evidence="4" id="KW-1185">Reference proteome</keyword>
<reference evidence="3" key="2">
    <citation type="submission" date="2020-08" db="EMBL/GenBank/DDBJ databases">
        <authorList>
            <person name="Lai Q."/>
        </authorList>
    </citation>
    <scope>NUCLEOTIDE SEQUENCE</scope>
    <source>
        <strain evidence="3">S27-2</strain>
    </source>
</reference>
<gene>
    <name evidence="3" type="ORF">H8B19_05000</name>
</gene>
<accession>A0A8J6IT23</accession>
<dbReference type="Proteomes" id="UP000601768">
    <property type="component" value="Unassembled WGS sequence"/>
</dbReference>
<organism evidence="3 4">
    <name type="scientific">Neptunicella marina</name>
    <dbReference type="NCBI Taxonomy" id="2125989"/>
    <lineage>
        <taxon>Bacteria</taxon>
        <taxon>Pseudomonadati</taxon>
        <taxon>Pseudomonadota</taxon>
        <taxon>Gammaproteobacteria</taxon>
        <taxon>Alteromonadales</taxon>
        <taxon>Alteromonadaceae</taxon>
        <taxon>Neptunicella</taxon>
    </lineage>
</organism>
<sequence length="193" mass="21443">MMKTSVKTIVKHSLQLALSAMLITAPSTLAAEAHVHGSGQLLITQDAQDVTIRFILPAADLYGFEHKAATPEQKQKVAQVKQTFEHISKAIELSGKCTTTSGKVSVSAAHEDHDDDDEDEDHDEHEHHGEEHHHHHHENIQLDYQLNCTTDVSDIKVTLFAAAPTLQHIEAQWINAKGQGMQKLSPEHNAIHW</sequence>
<feature type="region of interest" description="Disordered" evidence="1">
    <location>
        <begin position="102"/>
        <end position="138"/>
    </location>
</feature>
<name>A0A8J6IT23_9ALTE</name>
<dbReference type="RefSeq" id="WP_186505699.1">
    <property type="nucleotide sequence ID" value="NZ_JACNEP010000003.1"/>
</dbReference>
<dbReference type="Pfam" id="PF10986">
    <property type="entry name" value="ZrgA"/>
    <property type="match status" value="1"/>
</dbReference>
<dbReference type="InterPro" id="IPR021253">
    <property type="entry name" value="ZrgA-like"/>
</dbReference>
<evidence type="ECO:0000256" key="1">
    <source>
        <dbReference type="SAM" id="MobiDB-lite"/>
    </source>
</evidence>
<comment type="caution">
    <text evidence="3">The sequence shown here is derived from an EMBL/GenBank/DDBJ whole genome shotgun (WGS) entry which is preliminary data.</text>
</comment>
<feature type="chain" id="PRO_5035312155" evidence="2">
    <location>
        <begin position="31"/>
        <end position="193"/>
    </location>
</feature>
<proteinExistence type="predicted"/>
<evidence type="ECO:0000313" key="3">
    <source>
        <dbReference type="EMBL" id="MBC3765222.1"/>
    </source>
</evidence>
<feature type="signal peptide" evidence="2">
    <location>
        <begin position="1"/>
        <end position="30"/>
    </location>
</feature>
<keyword evidence="2" id="KW-0732">Signal</keyword>
<dbReference type="AlphaFoldDB" id="A0A8J6IT23"/>
<protein>
    <submittedName>
        <fullName evidence="3">DUF2796 domain-containing protein</fullName>
    </submittedName>
</protein>
<dbReference type="EMBL" id="JACNEP010000003">
    <property type="protein sequence ID" value="MBC3765222.1"/>
    <property type="molecule type" value="Genomic_DNA"/>
</dbReference>